<evidence type="ECO:0000256" key="8">
    <source>
        <dbReference type="SAM" id="MobiDB-lite"/>
    </source>
</evidence>
<feature type="compositionally biased region" description="Gly residues" evidence="8">
    <location>
        <begin position="352"/>
        <end position="379"/>
    </location>
</feature>
<feature type="transmembrane region" description="Helical" evidence="9">
    <location>
        <begin position="140"/>
        <end position="159"/>
    </location>
</feature>
<evidence type="ECO:0000256" key="6">
    <source>
        <dbReference type="ARBA" id="ARBA00022989"/>
    </source>
</evidence>
<feature type="region of interest" description="Disordered" evidence="8">
    <location>
        <begin position="345"/>
        <end position="379"/>
    </location>
</feature>
<feature type="transmembrane region" description="Helical" evidence="9">
    <location>
        <begin position="233"/>
        <end position="253"/>
    </location>
</feature>
<dbReference type="Proteomes" id="UP000325563">
    <property type="component" value="Chromosome"/>
</dbReference>
<evidence type="ECO:0000256" key="5">
    <source>
        <dbReference type="ARBA" id="ARBA00022692"/>
    </source>
</evidence>
<feature type="transmembrane region" description="Helical" evidence="9">
    <location>
        <begin position="88"/>
        <end position="105"/>
    </location>
</feature>
<keyword evidence="2" id="KW-0813">Transport</keyword>
<dbReference type="GO" id="GO:0005886">
    <property type="term" value="C:plasma membrane"/>
    <property type="evidence" value="ECO:0007669"/>
    <property type="project" value="UniProtKB-SubCell"/>
</dbReference>
<dbReference type="GeneID" id="95609478"/>
<protein>
    <submittedName>
        <fullName evidence="10">ABC transporter permease</fullName>
    </submittedName>
</protein>
<dbReference type="KEGG" id="svn:CP980_02710"/>
<keyword evidence="6 9" id="KW-1133">Transmembrane helix</keyword>
<keyword evidence="4" id="KW-0997">Cell inner membrane</keyword>
<proteinExistence type="predicted"/>
<feature type="transmembrane region" description="Helical" evidence="9">
    <location>
        <begin position="313"/>
        <end position="335"/>
    </location>
</feature>
<sequence length="379" mass="38927">MSPWSSRPARPGHRHGHGYGPAHGHGHFVGTYGLLALTALLFLLFSVLLPDTFPTLDNVSSILSGQSIPAIMALGVTIPIASGKFDLSIGYALGLAHVMVLFLIVEKGWPWPLACLTVVAGGTLVGAVNGVIVEFARIDAFIATLGTGSMMYAVTGWITDGGRIVPGPDGLPAAFTDLYDARFLGLPLPAFYVLGLVVLFWLVLERLPFGRYLYVIGSNPRAAEILGIPTRRYCVYAFACSGTVVGFAGVLLAAQQQIGNPSVGLDYLLPAFVGALLGSTAIRPGRANAIGTLVAVTVLAVGLAGIGQLGAQFWATPLFNGATLLVAVGLAGYAARRRLRSDAGAATDDGAAGTGTGTRTGPSTGQGHGTGTGTADGTL</sequence>
<evidence type="ECO:0000256" key="9">
    <source>
        <dbReference type="SAM" id="Phobius"/>
    </source>
</evidence>
<keyword evidence="7 9" id="KW-0472">Membrane</keyword>
<dbReference type="CDD" id="cd06579">
    <property type="entry name" value="TM_PBP1_transp_AraH_like"/>
    <property type="match status" value="1"/>
</dbReference>
<feature type="transmembrane region" description="Helical" evidence="9">
    <location>
        <begin position="111"/>
        <end position="133"/>
    </location>
</feature>
<dbReference type="PANTHER" id="PTHR32196">
    <property type="entry name" value="ABC TRANSPORTER PERMEASE PROTEIN YPHD-RELATED-RELATED"/>
    <property type="match status" value="1"/>
</dbReference>
<dbReference type="GO" id="GO:0022857">
    <property type="term" value="F:transmembrane transporter activity"/>
    <property type="evidence" value="ECO:0007669"/>
    <property type="project" value="InterPro"/>
</dbReference>
<keyword evidence="5 9" id="KW-0812">Transmembrane</keyword>
<evidence type="ECO:0000256" key="4">
    <source>
        <dbReference type="ARBA" id="ARBA00022519"/>
    </source>
</evidence>
<evidence type="ECO:0000313" key="11">
    <source>
        <dbReference type="Proteomes" id="UP000325563"/>
    </source>
</evidence>
<dbReference type="EMBL" id="CP023692">
    <property type="protein sequence ID" value="QEV44130.1"/>
    <property type="molecule type" value="Genomic_DNA"/>
</dbReference>
<feature type="transmembrane region" description="Helical" evidence="9">
    <location>
        <begin position="29"/>
        <end position="49"/>
    </location>
</feature>
<accession>A0A5J6IZV5</accession>
<feature type="transmembrane region" description="Helical" evidence="9">
    <location>
        <begin position="265"/>
        <end position="282"/>
    </location>
</feature>
<comment type="subcellular location">
    <subcellularLocation>
        <location evidence="1">Cell membrane</location>
        <topology evidence="1">Multi-pass membrane protein</topology>
    </subcellularLocation>
</comment>
<feature type="transmembrane region" description="Helical" evidence="9">
    <location>
        <begin position="289"/>
        <end position="307"/>
    </location>
</feature>
<organism evidence="10 11">
    <name type="scientific">Streptomyces vinaceus</name>
    <dbReference type="NCBI Taxonomy" id="1960"/>
    <lineage>
        <taxon>Bacteria</taxon>
        <taxon>Bacillati</taxon>
        <taxon>Actinomycetota</taxon>
        <taxon>Actinomycetes</taxon>
        <taxon>Kitasatosporales</taxon>
        <taxon>Streptomycetaceae</taxon>
        <taxon>Streptomyces</taxon>
    </lineage>
</organism>
<feature type="transmembrane region" description="Helical" evidence="9">
    <location>
        <begin position="61"/>
        <end position="81"/>
    </location>
</feature>
<feature type="transmembrane region" description="Helical" evidence="9">
    <location>
        <begin position="179"/>
        <end position="204"/>
    </location>
</feature>
<dbReference type="RefSeq" id="WP_150492492.1">
    <property type="nucleotide sequence ID" value="NZ_BNBW01000001.1"/>
</dbReference>
<dbReference type="AlphaFoldDB" id="A0A5J6IZV5"/>
<dbReference type="InterPro" id="IPR001851">
    <property type="entry name" value="ABC_transp_permease"/>
</dbReference>
<keyword evidence="3" id="KW-1003">Cell membrane</keyword>
<evidence type="ECO:0000256" key="2">
    <source>
        <dbReference type="ARBA" id="ARBA00022448"/>
    </source>
</evidence>
<gene>
    <name evidence="10" type="ORF">CP980_02710</name>
</gene>
<name>A0A5J6IZV5_STRVI</name>
<dbReference type="PANTHER" id="PTHR32196:SF21">
    <property type="entry name" value="ABC TRANSPORTER PERMEASE PROTEIN YPHD-RELATED"/>
    <property type="match status" value="1"/>
</dbReference>
<reference evidence="10 11" key="1">
    <citation type="submission" date="2017-09" db="EMBL/GenBank/DDBJ databases">
        <authorList>
            <person name="Lee N."/>
            <person name="Cho B.-K."/>
        </authorList>
    </citation>
    <scope>NUCLEOTIDE SEQUENCE [LARGE SCALE GENOMIC DNA]</scope>
    <source>
        <strain evidence="10 11">ATCC 27476</strain>
    </source>
</reference>
<evidence type="ECO:0000313" key="10">
    <source>
        <dbReference type="EMBL" id="QEV44130.1"/>
    </source>
</evidence>
<dbReference type="Pfam" id="PF02653">
    <property type="entry name" value="BPD_transp_2"/>
    <property type="match status" value="1"/>
</dbReference>
<evidence type="ECO:0000256" key="1">
    <source>
        <dbReference type="ARBA" id="ARBA00004651"/>
    </source>
</evidence>
<evidence type="ECO:0000256" key="7">
    <source>
        <dbReference type="ARBA" id="ARBA00023136"/>
    </source>
</evidence>
<evidence type="ECO:0000256" key="3">
    <source>
        <dbReference type="ARBA" id="ARBA00022475"/>
    </source>
</evidence>
<keyword evidence="11" id="KW-1185">Reference proteome</keyword>